<feature type="transmembrane region" description="Helical" evidence="7">
    <location>
        <begin position="901"/>
        <end position="920"/>
    </location>
</feature>
<evidence type="ECO:0000256" key="4">
    <source>
        <dbReference type="ARBA" id="ARBA00022692"/>
    </source>
</evidence>
<evidence type="ECO:0000256" key="2">
    <source>
        <dbReference type="ARBA" id="ARBA00007965"/>
    </source>
</evidence>
<feature type="transmembrane region" description="Helical" evidence="7">
    <location>
        <begin position="787"/>
        <end position="811"/>
    </location>
</feature>
<keyword evidence="6 7" id="KW-0472">Membrane</keyword>
<evidence type="ECO:0000256" key="7">
    <source>
        <dbReference type="SAM" id="Phobius"/>
    </source>
</evidence>
<feature type="transmembrane region" description="Helical" evidence="7">
    <location>
        <begin position="113"/>
        <end position="132"/>
    </location>
</feature>
<proteinExistence type="inferred from homology"/>
<reference evidence="8 9" key="1">
    <citation type="submission" date="2020-10" db="EMBL/GenBank/DDBJ databases">
        <title>Plant Genome Project.</title>
        <authorList>
            <person name="Zhang R.-G."/>
        </authorList>
    </citation>
    <scope>NUCLEOTIDE SEQUENCE [LARGE SCALE GENOMIC DNA]</scope>
    <source>
        <strain evidence="8">FAFU-HL-1</strain>
        <tissue evidence="8">Leaf</tissue>
    </source>
</reference>
<feature type="transmembrane region" description="Helical" evidence="7">
    <location>
        <begin position="626"/>
        <end position="646"/>
    </location>
</feature>
<organism evidence="8 9">
    <name type="scientific">Salix dunnii</name>
    <dbReference type="NCBI Taxonomy" id="1413687"/>
    <lineage>
        <taxon>Eukaryota</taxon>
        <taxon>Viridiplantae</taxon>
        <taxon>Streptophyta</taxon>
        <taxon>Embryophyta</taxon>
        <taxon>Tracheophyta</taxon>
        <taxon>Spermatophyta</taxon>
        <taxon>Magnoliopsida</taxon>
        <taxon>eudicotyledons</taxon>
        <taxon>Gunneridae</taxon>
        <taxon>Pentapetalae</taxon>
        <taxon>rosids</taxon>
        <taxon>fabids</taxon>
        <taxon>Malpighiales</taxon>
        <taxon>Salicaceae</taxon>
        <taxon>Saliceae</taxon>
        <taxon>Salix</taxon>
    </lineage>
</organism>
<feature type="transmembrane region" description="Helical" evidence="7">
    <location>
        <begin position="46"/>
        <end position="63"/>
    </location>
</feature>
<name>A0A835KCS6_9ROSI</name>
<feature type="transmembrane region" description="Helical" evidence="7">
    <location>
        <begin position="592"/>
        <end position="614"/>
    </location>
</feature>
<protein>
    <recommendedName>
        <fullName evidence="10">Equilibrative nucleotide transporter 3</fullName>
    </recommendedName>
</protein>
<feature type="transmembrane region" description="Helical" evidence="7">
    <location>
        <begin position="212"/>
        <end position="233"/>
    </location>
</feature>
<dbReference type="EMBL" id="JADGMS010000004">
    <property type="protein sequence ID" value="KAF9683486.1"/>
    <property type="molecule type" value="Genomic_DNA"/>
</dbReference>
<feature type="transmembrane region" description="Helical" evidence="7">
    <location>
        <begin position="83"/>
        <end position="101"/>
    </location>
</feature>
<feature type="transmembrane region" description="Helical" evidence="7">
    <location>
        <begin position="460"/>
        <end position="485"/>
    </location>
</feature>
<feature type="transmembrane region" description="Helical" evidence="7">
    <location>
        <begin position="377"/>
        <end position="398"/>
    </location>
</feature>
<keyword evidence="5 7" id="KW-1133">Transmembrane helix</keyword>
<feature type="transmembrane region" description="Helical" evidence="7">
    <location>
        <begin position="869"/>
        <end position="889"/>
    </location>
</feature>
<dbReference type="AlphaFoldDB" id="A0A835KCS6"/>
<evidence type="ECO:0000313" key="8">
    <source>
        <dbReference type="EMBL" id="KAF9683486.1"/>
    </source>
</evidence>
<comment type="similarity">
    <text evidence="2">Belongs to the SLC29A/ENT transporter (TC 2.A.57) family.</text>
</comment>
<feature type="transmembrane region" description="Helical" evidence="7">
    <location>
        <begin position="553"/>
        <end position="572"/>
    </location>
</feature>
<keyword evidence="4 7" id="KW-0812">Transmembrane</keyword>
<dbReference type="InterPro" id="IPR002259">
    <property type="entry name" value="Eqnu_transpt"/>
</dbReference>
<dbReference type="PANTHER" id="PTHR10332:SF38">
    <property type="entry name" value="EQUILIBRATIVE NUCLEOTIDE TRANSPORTER 3-RELATED"/>
    <property type="match status" value="1"/>
</dbReference>
<keyword evidence="9" id="KW-1185">Reference proteome</keyword>
<feature type="transmembrane region" description="Helical" evidence="7">
    <location>
        <begin position="497"/>
        <end position="515"/>
    </location>
</feature>
<gene>
    <name evidence="8" type="ORF">SADUNF_Sadunf04G0018600</name>
</gene>
<feature type="transmembrane region" description="Helical" evidence="7">
    <location>
        <begin position="1122"/>
        <end position="1140"/>
    </location>
</feature>
<feature type="transmembrane region" description="Helical" evidence="7">
    <location>
        <begin position="527"/>
        <end position="546"/>
    </location>
</feature>
<comment type="subcellular location">
    <subcellularLocation>
        <location evidence="1">Membrane</location>
        <topology evidence="1">Multi-pass membrane protein</topology>
    </subcellularLocation>
</comment>
<evidence type="ECO:0000256" key="3">
    <source>
        <dbReference type="ARBA" id="ARBA00022448"/>
    </source>
</evidence>
<dbReference type="GO" id="GO:0005886">
    <property type="term" value="C:plasma membrane"/>
    <property type="evidence" value="ECO:0007669"/>
    <property type="project" value="TreeGrafter"/>
</dbReference>
<dbReference type="PANTHER" id="PTHR10332">
    <property type="entry name" value="EQUILIBRATIVE NUCLEOSIDE TRANSPORTER"/>
    <property type="match status" value="1"/>
</dbReference>
<feature type="transmembrane region" description="Helical" evidence="7">
    <location>
        <begin position="319"/>
        <end position="340"/>
    </location>
</feature>
<feature type="transmembrane region" description="Helical" evidence="7">
    <location>
        <begin position="1000"/>
        <end position="1020"/>
    </location>
</feature>
<feature type="transmembrane region" description="Helical" evidence="7">
    <location>
        <begin position="966"/>
        <end position="988"/>
    </location>
</feature>
<evidence type="ECO:0008006" key="10">
    <source>
        <dbReference type="Google" id="ProtNLM"/>
    </source>
</evidence>
<feature type="transmembrane region" description="Helical" evidence="7">
    <location>
        <begin position="352"/>
        <end position="371"/>
    </location>
</feature>
<keyword evidence="3" id="KW-0813">Transport</keyword>
<feature type="transmembrane region" description="Helical" evidence="7">
    <location>
        <begin position="1079"/>
        <end position="1101"/>
    </location>
</feature>
<sequence>MMGSAQVQPINFALDAVNFAVRLAMTIANGKNDAPIATRTGGKAKGIVVCWFLGLGSLVSWNSMLTIGDYYYTLFPKYHPSRVLTLVYQPFALGTMAILAYKEAKINTRKRNIAGYILFTASTLMLMVVDLATSGRGGIGPFVGICAIVAAFGVADAHVQGGMVGDMAFMCPEFMQSFFAGLAASGALTSGLRLITKAAFDKSKNGPRKGVMLFLGISTFAEFLCVLLYAYLFPKLPIVKYYRSKAASEGSKTVSADLAAAGIQTPADHQAAAVVKSPERLSNKQLLFQNIDYALDLYLIYVLTLSIFPGFLYENTGEHQYPLVLIAMYNVLDLISRYLPLVPWLKLESRKGLMIAILSRFLLVPAFYFTAKYGDQGWMIFLVSFLGLTNGYLTVCVLTTAPRGYKGPEANALGNLLVLWLLGGIFSGAKRMPSREPGLVMTVPSGSGVPAPMLEGKYKAIIACWFLGLGSLVSWNSILTIEDYYYDLFPKFHPSRVLTLVYQPFALGTMALLAYNEAKINTRKRNIAGYMLFTASTLMLIGVDLVTSGKGGVGPYIGICAVVAALGVADAHVQGGMVGDLSFMCPEFVQSFFAGLAASGALASALRLLTKAVFEKSKNGLRKGVMLFLAISTFLEFLCVLLYAFLFPRLPIVKYYRAKAASEGSKTVSADLAAAGILKPENQEIRALLPAADDDKPPERLSNKELFLQNTDYALDLFLIYVLTLSIFPGYSLVLVAMFNVWDLISRYIPLVECLKLESRKGLIIATLSRFLLVPAFYFTAKYGDQGWMIMLTSFLGLTNGYLSVCVLTEAPKEAMKESSQSEAPRRLEGKHLGMACCWALGLATLVTWNCMLTIEDYYYKLFPKYHPARLLTLIYMPFAVVSMAILTYYESKIDTRKRNLSGLLLFFLSSLLLLLLDLVSSGKGGIGNFICICAIACSFGVGDALLQGGMVGDLFFMCPEFLQSYLAGIAASGFLISALRLLTKAAFEKSPNGLRKGVILFLVISTFFEFLCILVYAFLFPKLPIVKYYRLKASTEGSNTVSADLAAGGIHINHGDENEAKLHERLSNKELFFQNIDYAVDLILIFVLYPLVLITMYNACDLISRYIPLVEFLKLKSRKGLLIAVLSRFLLIPAFYFTAKYSDQGWMILLISFLGLTTGYLTVCVVTEAPIGYKGPEQNALGNLLVLCVLCGVFAGVALDWLWLIEYYPSCKELFISFEVETYRCKELQQGKPPFL</sequence>
<feature type="transmembrane region" description="Helical" evidence="7">
    <location>
        <begin position="718"/>
        <end position="742"/>
    </location>
</feature>
<feature type="transmembrane region" description="Helical" evidence="7">
    <location>
        <begin position="1182"/>
        <end position="1205"/>
    </location>
</feature>
<evidence type="ECO:0000313" key="9">
    <source>
        <dbReference type="Proteomes" id="UP000657918"/>
    </source>
</evidence>
<evidence type="ECO:0000256" key="5">
    <source>
        <dbReference type="ARBA" id="ARBA00022989"/>
    </source>
</evidence>
<feature type="transmembrane region" description="Helical" evidence="7">
    <location>
        <begin position="138"/>
        <end position="157"/>
    </location>
</feature>
<feature type="transmembrane region" description="Helical" evidence="7">
    <location>
        <begin position="832"/>
        <end position="849"/>
    </location>
</feature>
<evidence type="ECO:0000256" key="6">
    <source>
        <dbReference type="ARBA" id="ARBA00023136"/>
    </source>
</evidence>
<dbReference type="Pfam" id="PF01733">
    <property type="entry name" value="Nucleoside_tran"/>
    <property type="match status" value="3"/>
</dbReference>
<dbReference type="GO" id="GO:0005337">
    <property type="term" value="F:nucleoside transmembrane transporter activity"/>
    <property type="evidence" value="ECO:0007669"/>
    <property type="project" value="InterPro"/>
</dbReference>
<comment type="caution">
    <text evidence="8">The sequence shown here is derived from an EMBL/GenBank/DDBJ whole genome shotgun (WGS) entry which is preliminary data.</text>
</comment>
<dbReference type="Proteomes" id="UP000657918">
    <property type="component" value="Chromosome 4"/>
</dbReference>
<dbReference type="OrthoDB" id="1856718at2759"/>
<accession>A0A835KCS6</accession>
<evidence type="ECO:0000256" key="1">
    <source>
        <dbReference type="ARBA" id="ARBA00004141"/>
    </source>
</evidence>
<feature type="transmembrane region" description="Helical" evidence="7">
    <location>
        <begin position="178"/>
        <end position="200"/>
    </location>
</feature>
<feature type="transmembrane region" description="Helical" evidence="7">
    <location>
        <begin position="293"/>
        <end position="313"/>
    </location>
</feature>
<feature type="transmembrane region" description="Helical" evidence="7">
    <location>
        <begin position="1146"/>
        <end position="1170"/>
    </location>
</feature>